<evidence type="ECO:0000256" key="1">
    <source>
        <dbReference type="SAM" id="MobiDB-lite"/>
    </source>
</evidence>
<comment type="caution">
    <text evidence="3">The sequence shown here is derived from an EMBL/GenBank/DDBJ whole genome shotgun (WGS) entry which is preliminary data.</text>
</comment>
<dbReference type="AlphaFoldDB" id="A0AAN4PR67"/>
<keyword evidence="2" id="KW-0812">Transmembrane</keyword>
<evidence type="ECO:0000313" key="3">
    <source>
        <dbReference type="EMBL" id="GAQ11590.1"/>
    </source>
</evidence>
<evidence type="ECO:0000313" key="4">
    <source>
        <dbReference type="Proteomes" id="UP000051487"/>
    </source>
</evidence>
<sequence>MWPRYQVDPCAALDREGFCFWMTFTFICGRCGVFVSGFIMILFKTHADIAKSWLEDGFASEFGNLRLCYDVPEAESTQNVLPGGWQWPRSRMARQRGVTLGPKIRFPNDQNGIPVPTHAFVTFRTITTSPMLRIANWYAQIKRKLARLHPSEEARMSQPLGHPGINQRVIRP</sequence>
<reference evidence="3 4" key="1">
    <citation type="submission" date="2015-11" db="EMBL/GenBank/DDBJ databases">
        <title>Aspergillus lentulus strain IFM 54703T.</title>
        <authorList>
            <person name="Kusuya Y."/>
            <person name="Sakai K."/>
            <person name="Kamei K."/>
            <person name="Takahashi H."/>
            <person name="Yaguchi T."/>
        </authorList>
    </citation>
    <scope>NUCLEOTIDE SEQUENCE [LARGE SCALE GENOMIC DNA]</scope>
    <source>
        <strain evidence="3 4">IFM 54703</strain>
    </source>
</reference>
<feature type="transmembrane region" description="Helical" evidence="2">
    <location>
        <begin position="20"/>
        <end position="43"/>
    </location>
</feature>
<feature type="region of interest" description="Disordered" evidence="1">
    <location>
        <begin position="153"/>
        <end position="172"/>
    </location>
</feature>
<gene>
    <name evidence="3" type="ORF">ALT_8911</name>
</gene>
<keyword evidence="2" id="KW-1133">Transmembrane helix</keyword>
<proteinExistence type="predicted"/>
<protein>
    <submittedName>
        <fullName evidence="3">Uncharacterized protein</fullName>
    </submittedName>
</protein>
<evidence type="ECO:0000256" key="2">
    <source>
        <dbReference type="SAM" id="Phobius"/>
    </source>
</evidence>
<keyword evidence="2" id="KW-0472">Membrane</keyword>
<accession>A0AAN4PR67</accession>
<organism evidence="3 4">
    <name type="scientific">Aspergillus lentulus</name>
    <dbReference type="NCBI Taxonomy" id="293939"/>
    <lineage>
        <taxon>Eukaryota</taxon>
        <taxon>Fungi</taxon>
        <taxon>Dikarya</taxon>
        <taxon>Ascomycota</taxon>
        <taxon>Pezizomycotina</taxon>
        <taxon>Eurotiomycetes</taxon>
        <taxon>Eurotiomycetidae</taxon>
        <taxon>Eurotiales</taxon>
        <taxon>Aspergillaceae</taxon>
        <taxon>Aspergillus</taxon>
        <taxon>Aspergillus subgen. Fumigati</taxon>
    </lineage>
</organism>
<name>A0AAN4PR67_ASPLE</name>
<dbReference type="Proteomes" id="UP000051487">
    <property type="component" value="Unassembled WGS sequence"/>
</dbReference>
<dbReference type="EMBL" id="BCLY01000016">
    <property type="protein sequence ID" value="GAQ11590.1"/>
    <property type="molecule type" value="Genomic_DNA"/>
</dbReference>